<dbReference type="Gene3D" id="2.130.10.10">
    <property type="entry name" value="YVTN repeat-like/Quinoprotein amine dehydrogenase"/>
    <property type="match status" value="1"/>
</dbReference>
<keyword evidence="5" id="KW-1185">Reference proteome</keyword>
<dbReference type="RefSeq" id="XP_046059134.1">
    <property type="nucleotide sequence ID" value="XM_046207475.1"/>
</dbReference>
<feature type="domain" description="Utp8 beta-propeller" evidence="2">
    <location>
        <begin position="4"/>
        <end position="419"/>
    </location>
</feature>
<accession>A0A9P8T1K0</accession>
<proteinExistence type="predicted"/>
<gene>
    <name evidence="4" type="ORF">OGAPHI_006211</name>
</gene>
<protein>
    <submittedName>
        <fullName evidence="4">Uncharacterized protein</fullName>
    </submittedName>
</protein>
<dbReference type="AlphaFoldDB" id="A0A9P8T1K0"/>
<reference evidence="4" key="2">
    <citation type="submission" date="2021-01" db="EMBL/GenBank/DDBJ databases">
        <authorList>
            <person name="Schikora-Tamarit M.A."/>
        </authorList>
    </citation>
    <scope>NUCLEOTIDE SEQUENCE</scope>
    <source>
        <strain evidence="4">CBS6075</strain>
    </source>
</reference>
<feature type="region of interest" description="Disordered" evidence="1">
    <location>
        <begin position="110"/>
        <end position="143"/>
    </location>
</feature>
<dbReference type="OrthoDB" id="4055624at2759"/>
<dbReference type="GeneID" id="70238175"/>
<dbReference type="Proteomes" id="UP000769157">
    <property type="component" value="Unassembled WGS sequence"/>
</dbReference>
<dbReference type="Pfam" id="PF10395">
    <property type="entry name" value="Utp8_b_propeller"/>
    <property type="match status" value="1"/>
</dbReference>
<organism evidence="4 5">
    <name type="scientific">Ogataea philodendri</name>
    <dbReference type="NCBI Taxonomy" id="1378263"/>
    <lineage>
        <taxon>Eukaryota</taxon>
        <taxon>Fungi</taxon>
        <taxon>Dikarya</taxon>
        <taxon>Ascomycota</taxon>
        <taxon>Saccharomycotina</taxon>
        <taxon>Pichiomycetes</taxon>
        <taxon>Pichiales</taxon>
        <taxon>Pichiaceae</taxon>
        <taxon>Ogataea</taxon>
    </lineage>
</organism>
<feature type="compositionally biased region" description="Basic and acidic residues" evidence="1">
    <location>
        <begin position="112"/>
        <end position="122"/>
    </location>
</feature>
<evidence type="ECO:0000256" key="1">
    <source>
        <dbReference type="SAM" id="MobiDB-lite"/>
    </source>
</evidence>
<feature type="compositionally biased region" description="Basic and acidic residues" evidence="1">
    <location>
        <begin position="131"/>
        <end position="143"/>
    </location>
</feature>
<dbReference type="Pfam" id="PF22542">
    <property type="entry name" value="Utp8_C"/>
    <property type="match status" value="1"/>
</dbReference>
<evidence type="ECO:0000259" key="2">
    <source>
        <dbReference type="Pfam" id="PF10395"/>
    </source>
</evidence>
<evidence type="ECO:0000313" key="4">
    <source>
        <dbReference type="EMBL" id="KAH3662030.1"/>
    </source>
</evidence>
<comment type="caution">
    <text evidence="4">The sequence shown here is derived from an EMBL/GenBank/DDBJ whole genome shotgun (WGS) entry which is preliminary data.</text>
</comment>
<reference evidence="4" key="1">
    <citation type="journal article" date="2021" name="Open Biol.">
        <title>Shared evolutionary footprints suggest mitochondrial oxidative damage underlies multiple complex I losses in fungi.</title>
        <authorList>
            <person name="Schikora-Tamarit M.A."/>
            <person name="Marcet-Houben M."/>
            <person name="Nosek J."/>
            <person name="Gabaldon T."/>
        </authorList>
    </citation>
    <scope>NUCLEOTIDE SEQUENCE</scope>
    <source>
        <strain evidence="4">CBS6075</strain>
    </source>
</reference>
<name>A0A9P8T1K0_9ASCO</name>
<evidence type="ECO:0000259" key="3">
    <source>
        <dbReference type="Pfam" id="PF22542"/>
    </source>
</evidence>
<dbReference type="SUPFAM" id="SSF50960">
    <property type="entry name" value="TolB, C-terminal domain"/>
    <property type="match status" value="1"/>
</dbReference>
<dbReference type="InterPro" id="IPR018843">
    <property type="entry name" value="Utp8_b-prop"/>
</dbReference>
<dbReference type="InterPro" id="IPR053881">
    <property type="entry name" value="Utp8_C"/>
</dbReference>
<feature type="domain" description="Utp8 C-terminal" evidence="3">
    <location>
        <begin position="432"/>
        <end position="764"/>
    </location>
</feature>
<evidence type="ECO:0000313" key="5">
    <source>
        <dbReference type="Proteomes" id="UP000769157"/>
    </source>
</evidence>
<dbReference type="InterPro" id="IPR015943">
    <property type="entry name" value="WD40/YVTN_repeat-like_dom_sf"/>
</dbReference>
<dbReference type="EMBL" id="JAEUBE010000414">
    <property type="protein sequence ID" value="KAH3662030.1"/>
    <property type="molecule type" value="Genomic_DNA"/>
</dbReference>
<sequence length="764" mass="85798">MSTALWDPFMITQLPRLPSKGGLGSSCTIAHIDSMLSMQFDVGVSGSYIGSYITKPTPKMIWSYSLSPQSRVDCLDSFTFDESADKDESKLFVAGINERKKSSMRIISYGRSKSESEDDKNTTESLSAYNEEERNTVEPEGLREVRSKDVSLKEDLIGLRISKDGNNVYTVSKKGRICIWELKVEDEITEKVIYELEPTKKRNLIYHCFISPEELQIEKSENIEHLLLTVEDNGGLLNVGLYAIDKTSVLELSQSVIELNISDNAQFCFDPSGKLLILENDQDLTLQVYSVPFAKKLRTIELINAFSTEPQEQPISIAAVSTNRVLISKGSTIALVDIQFEALLGSIDLYPKSKNSNGLKFPRTATIQSCVKVKGNSLRTRDTFALVLLKSPKDNFTSLQHLSVDVGLGKLTNVLGRGIKKAEKPASKFAGFPTLVNKSEFKSSAKESNSLQTRSRQSSTLTAKMYDTLQTLKSKKKYQELETHLVNFLKNIDETESSEPIPQQQPFMVYEADQDRVVDPEFIRQVLLLLLDFKDNRLQLPNYEVENSLTYLLTHPLFPPELVPGLLQSLTEAPRLMRQAIVTCPNIPCGDLIELLSAVADEEVFKDIIARLLEDFSNETITQETAKMLKKNVAIDLDGIISRILKLNYGYEILNNFIDSDGLVLSLHYSKNQTQLENLIAKTQAKVDALVTDTQLLTLVNQSLSITEQSRKKKQKKRKDVDINNTSIVEETTNLDSLLQLAPGSMKKDDSRRIPLYSVEKLNI</sequence>